<evidence type="ECO:0000313" key="3">
    <source>
        <dbReference type="Proteomes" id="UP000824141"/>
    </source>
</evidence>
<name>A0A9D1FQX0_9FIRM</name>
<feature type="transmembrane region" description="Helical" evidence="1">
    <location>
        <begin position="12"/>
        <end position="30"/>
    </location>
</feature>
<keyword evidence="1" id="KW-0812">Transmembrane</keyword>
<keyword evidence="1" id="KW-1133">Transmembrane helix</keyword>
<comment type="caution">
    <text evidence="2">The sequence shown here is derived from an EMBL/GenBank/DDBJ whole genome shotgun (WGS) entry which is preliminary data.</text>
</comment>
<feature type="transmembrane region" description="Helical" evidence="1">
    <location>
        <begin position="74"/>
        <end position="92"/>
    </location>
</feature>
<evidence type="ECO:0000313" key="2">
    <source>
        <dbReference type="EMBL" id="HIS78122.1"/>
    </source>
</evidence>
<accession>A0A9D1FQX0</accession>
<dbReference type="EMBL" id="DVJM01000028">
    <property type="protein sequence ID" value="HIS78122.1"/>
    <property type="molecule type" value="Genomic_DNA"/>
</dbReference>
<sequence length="99" mass="10641">MRAPFLARPKGLEFLTSVGAVVSGIVGIVLRKKDKGLIVWSILAFVVGIAFFASAFIAIGNSSGEYSNYGSRRALAYLCALPILQGICYIGVEKNWAEK</sequence>
<feature type="transmembrane region" description="Helical" evidence="1">
    <location>
        <begin position="37"/>
        <end position="59"/>
    </location>
</feature>
<reference evidence="2" key="2">
    <citation type="journal article" date="2021" name="PeerJ">
        <title>Extensive microbial diversity within the chicken gut microbiome revealed by metagenomics and culture.</title>
        <authorList>
            <person name="Gilroy R."/>
            <person name="Ravi A."/>
            <person name="Getino M."/>
            <person name="Pursley I."/>
            <person name="Horton D.L."/>
            <person name="Alikhan N.F."/>
            <person name="Baker D."/>
            <person name="Gharbi K."/>
            <person name="Hall N."/>
            <person name="Watson M."/>
            <person name="Adriaenssens E.M."/>
            <person name="Foster-Nyarko E."/>
            <person name="Jarju S."/>
            <person name="Secka A."/>
            <person name="Antonio M."/>
            <person name="Oren A."/>
            <person name="Chaudhuri R.R."/>
            <person name="La Ragione R."/>
            <person name="Hildebrand F."/>
            <person name="Pallen M.J."/>
        </authorList>
    </citation>
    <scope>NUCLEOTIDE SEQUENCE</scope>
    <source>
        <strain evidence="2">6086</strain>
    </source>
</reference>
<proteinExistence type="predicted"/>
<keyword evidence="1" id="KW-0472">Membrane</keyword>
<organism evidence="2 3">
    <name type="scientific">Candidatus Caccousia stercoris</name>
    <dbReference type="NCBI Taxonomy" id="2840723"/>
    <lineage>
        <taxon>Bacteria</taxon>
        <taxon>Bacillati</taxon>
        <taxon>Bacillota</taxon>
        <taxon>Clostridia</taxon>
        <taxon>Eubacteriales</taxon>
        <taxon>Oscillospiraceae</taxon>
        <taxon>Oscillospiraceae incertae sedis</taxon>
        <taxon>Candidatus Caccousia</taxon>
    </lineage>
</organism>
<dbReference type="Proteomes" id="UP000824141">
    <property type="component" value="Unassembled WGS sequence"/>
</dbReference>
<evidence type="ECO:0000256" key="1">
    <source>
        <dbReference type="SAM" id="Phobius"/>
    </source>
</evidence>
<gene>
    <name evidence="2" type="ORF">IAD03_02015</name>
</gene>
<protein>
    <submittedName>
        <fullName evidence="2">Uncharacterized protein</fullName>
    </submittedName>
</protein>
<dbReference type="AlphaFoldDB" id="A0A9D1FQX0"/>
<reference evidence="2" key="1">
    <citation type="submission" date="2020-10" db="EMBL/GenBank/DDBJ databases">
        <authorList>
            <person name="Gilroy R."/>
        </authorList>
    </citation>
    <scope>NUCLEOTIDE SEQUENCE</scope>
    <source>
        <strain evidence="2">6086</strain>
    </source>
</reference>